<dbReference type="InterPro" id="IPR001680">
    <property type="entry name" value="WD40_rpt"/>
</dbReference>
<dbReference type="EC" id="5.2.1.8" evidence="5"/>
<dbReference type="Gene3D" id="1.20.120.1150">
    <property type="match status" value="1"/>
</dbReference>
<evidence type="ECO:0000256" key="3">
    <source>
        <dbReference type="ARBA" id="ARBA00004496"/>
    </source>
</evidence>
<keyword evidence="10" id="KW-0413">Isomerase</keyword>
<dbReference type="GO" id="GO:0005737">
    <property type="term" value="C:cytoplasm"/>
    <property type="evidence" value="ECO:0007669"/>
    <property type="project" value="UniProtKB-SubCell"/>
</dbReference>
<feature type="repeat" description="WD" evidence="14">
    <location>
        <begin position="105"/>
        <end position="139"/>
    </location>
</feature>
<dbReference type="InterPro" id="IPR037867">
    <property type="entry name" value="Swd2/WDR82"/>
</dbReference>
<dbReference type="Gene3D" id="2.60.40.150">
    <property type="entry name" value="C2 domain"/>
    <property type="match status" value="1"/>
</dbReference>
<keyword evidence="8" id="KW-0677">Repeat</keyword>
<comment type="similarity">
    <text evidence="4">Belongs to the WD repeat SWD2 family.</text>
</comment>
<dbReference type="Proteomes" id="UP001151699">
    <property type="component" value="Chromosome A"/>
</dbReference>
<evidence type="ECO:0000256" key="1">
    <source>
        <dbReference type="ARBA" id="ARBA00000971"/>
    </source>
</evidence>
<feature type="repeat" description="WD" evidence="14">
    <location>
        <begin position="250"/>
        <end position="280"/>
    </location>
</feature>
<dbReference type="GO" id="GO:0003682">
    <property type="term" value="F:chromatin binding"/>
    <property type="evidence" value="ECO:0007669"/>
    <property type="project" value="TreeGrafter"/>
</dbReference>
<feature type="domain" description="C2" evidence="16">
    <location>
        <begin position="454"/>
        <end position="578"/>
    </location>
</feature>
<keyword evidence="9" id="KW-0697">Rotamase</keyword>
<dbReference type="EMBL" id="WJQU01000001">
    <property type="protein sequence ID" value="KAJ6648704.1"/>
    <property type="molecule type" value="Genomic_DNA"/>
</dbReference>
<feature type="compositionally biased region" description="Polar residues" evidence="15">
    <location>
        <begin position="407"/>
        <end position="417"/>
    </location>
</feature>
<evidence type="ECO:0000256" key="9">
    <source>
        <dbReference type="ARBA" id="ARBA00023110"/>
    </source>
</evidence>
<dbReference type="GO" id="GO:0003755">
    <property type="term" value="F:peptidyl-prolyl cis-trans isomerase activity"/>
    <property type="evidence" value="ECO:0007669"/>
    <property type="project" value="UniProtKB-KW"/>
</dbReference>
<evidence type="ECO:0000256" key="2">
    <source>
        <dbReference type="ARBA" id="ARBA00004123"/>
    </source>
</evidence>
<dbReference type="InterPro" id="IPR004327">
    <property type="entry name" value="Phstyr_phstse_ac"/>
</dbReference>
<evidence type="ECO:0000256" key="6">
    <source>
        <dbReference type="ARBA" id="ARBA00022490"/>
    </source>
</evidence>
<evidence type="ECO:0000256" key="4">
    <source>
        <dbReference type="ARBA" id="ARBA00005616"/>
    </source>
</evidence>
<dbReference type="InterPro" id="IPR043170">
    <property type="entry name" value="PTPA_C_lid"/>
</dbReference>
<dbReference type="InterPro" id="IPR036322">
    <property type="entry name" value="WD40_repeat_dom_sf"/>
</dbReference>
<sequence>MKVFLNDEVVRSFKVVKYFPEETDRINAIDISPNGELLVSCSADDVVSVYSCELGVRTDAFHTKKYGADLIQFADKDLRVIHSSTKVDDKIRYLSLSDYKYFHYFNGHVKKVVSLCVSHKQNTFLSTSLDKTLRLWDLRLPNCQHVINFNFVGRPTAAYDPEGLIFAVGVDSEFVRMYDSRMTGKAPFNTFKLNREKECEWTTLKFSHDGKIIMISTNGSVTRLFDAFYGTPLHTLTGYINNQHASIESSFSADSRFVFSGSSDGRLHAWNAATGHKICVFSSNHHSSLQCVKFNPKYAMLSTACSDVAFWLPATVNVDKIVSLLGIFLYITCSRKYKLNWFEKNLLETADEHQELNESQEALVCPSIPYNIDTHDTMSIHSINKSPGSTDDPAFWVPPIQRQSSACPSDCNIQSADESVPGTPTSPTSSHHSIALSIGGTQQQARKPSIPENSRGAIHLTIVYDPNAGILNVRLIEAQDLQPRDFSGTADPYAKIRLLPDKSNVWQTRIHKRTLNPVFDEDFVFEERPNIIGRRTIEILLYDFDAYSRHSSHNYVIPTKCVKNMSDMPLWEKSEAYYDIVGFINSISNAVQGIKNTVYLEQIPVVQNLLNLFEKLSKMVDDTPPVDQPQRFGNKAYRDWFQKLQTNAKDLLADVLPEDLHPAIVEISVYFIESFGNPTRIDYGTGHELAFIMFLCCLFKIGALTELDKTIFNSYLIFVRKLQLTYRMEPAGSHGVWSLDDFQFVPFIWGSAQFAVDSPIRPNEFLEEKVINEYKDHYMFISCIDYINKIYVSNDFAIQSADCECHVECCYHIGALALHTGFETPIFSQVPDEFYDATSVTEDRNYANVEHDIEFVDCEPDVYQPK</sequence>
<accession>A0A9Q0NE97</accession>
<proteinExistence type="inferred from homology"/>
<dbReference type="InterPro" id="IPR035892">
    <property type="entry name" value="C2_domain_sf"/>
</dbReference>
<evidence type="ECO:0000256" key="11">
    <source>
        <dbReference type="ARBA" id="ARBA00023242"/>
    </source>
</evidence>
<dbReference type="GO" id="GO:0048188">
    <property type="term" value="C:Set1C/COMPASS complex"/>
    <property type="evidence" value="ECO:0007669"/>
    <property type="project" value="TreeGrafter"/>
</dbReference>
<evidence type="ECO:0000256" key="15">
    <source>
        <dbReference type="SAM" id="MobiDB-lite"/>
    </source>
</evidence>
<name>A0A9Q0NE97_9DIPT</name>
<dbReference type="Pfam" id="PF00400">
    <property type="entry name" value="WD40"/>
    <property type="match status" value="3"/>
</dbReference>
<evidence type="ECO:0000256" key="5">
    <source>
        <dbReference type="ARBA" id="ARBA00013194"/>
    </source>
</evidence>
<dbReference type="SUPFAM" id="SSF50978">
    <property type="entry name" value="WD40 repeat-like"/>
    <property type="match status" value="1"/>
</dbReference>
<dbReference type="PANTHER" id="PTHR19861:SF0">
    <property type="entry name" value="WD REPEAT-CONTAINING PROTEIN 82"/>
    <property type="match status" value="1"/>
</dbReference>
<dbReference type="PROSITE" id="PS50004">
    <property type="entry name" value="C2"/>
    <property type="match status" value="1"/>
</dbReference>
<keyword evidence="11" id="KW-0539">Nucleus</keyword>
<evidence type="ECO:0000259" key="16">
    <source>
        <dbReference type="PROSITE" id="PS50004"/>
    </source>
</evidence>
<dbReference type="CDD" id="cd04087">
    <property type="entry name" value="PTPA"/>
    <property type="match status" value="1"/>
</dbReference>
<keyword evidence="18" id="KW-1185">Reference proteome</keyword>
<dbReference type="GO" id="GO:0016070">
    <property type="term" value="P:RNA metabolic process"/>
    <property type="evidence" value="ECO:0007669"/>
    <property type="project" value="UniProtKB-ARBA"/>
</dbReference>
<keyword evidence="6" id="KW-0963">Cytoplasm</keyword>
<evidence type="ECO:0000256" key="13">
    <source>
        <dbReference type="ARBA" id="ARBA00044820"/>
    </source>
</evidence>
<dbReference type="InterPro" id="IPR015943">
    <property type="entry name" value="WD40/YVTN_repeat-like_dom_sf"/>
</dbReference>
<dbReference type="SUPFAM" id="SSF49562">
    <property type="entry name" value="C2 domain (Calcium/lipid-binding domain, CaLB)"/>
    <property type="match status" value="1"/>
</dbReference>
<dbReference type="SUPFAM" id="SSF140984">
    <property type="entry name" value="PTPA-like"/>
    <property type="match status" value="1"/>
</dbReference>
<evidence type="ECO:0000256" key="8">
    <source>
        <dbReference type="ARBA" id="ARBA00022737"/>
    </source>
</evidence>
<gene>
    <name evidence="17" type="primary">Wdr82_0</name>
    <name evidence="17" type="ORF">Bhyg_03935</name>
</gene>
<dbReference type="InterPro" id="IPR000008">
    <property type="entry name" value="C2_dom"/>
</dbReference>
<dbReference type="SMART" id="SM00320">
    <property type="entry name" value="WD40"/>
    <property type="match status" value="5"/>
</dbReference>
<comment type="subcellular location">
    <subcellularLocation>
        <location evidence="3">Cytoplasm</location>
    </subcellularLocation>
    <subcellularLocation>
        <location evidence="2">Nucleus</location>
    </subcellularLocation>
</comment>
<dbReference type="GO" id="GO:0019211">
    <property type="term" value="F:phosphatase activator activity"/>
    <property type="evidence" value="ECO:0007669"/>
    <property type="project" value="InterPro"/>
</dbReference>
<feature type="non-terminal residue" evidence="17">
    <location>
        <position position="1"/>
    </location>
</feature>
<evidence type="ECO:0000256" key="7">
    <source>
        <dbReference type="ARBA" id="ARBA00022574"/>
    </source>
</evidence>
<evidence type="ECO:0000313" key="18">
    <source>
        <dbReference type="Proteomes" id="UP001151699"/>
    </source>
</evidence>
<dbReference type="OrthoDB" id="16120at2759"/>
<dbReference type="PRINTS" id="PR00360">
    <property type="entry name" value="C2DOMAIN"/>
</dbReference>
<reference evidence="17" key="1">
    <citation type="submission" date="2022-07" db="EMBL/GenBank/DDBJ databases">
        <authorList>
            <person name="Trinca V."/>
            <person name="Uliana J.V.C."/>
            <person name="Torres T.T."/>
            <person name="Ward R.J."/>
            <person name="Monesi N."/>
        </authorList>
    </citation>
    <scope>NUCLEOTIDE SEQUENCE</scope>
    <source>
        <strain evidence="17">HSMRA1968</strain>
        <tissue evidence="17">Whole embryos</tissue>
    </source>
</reference>
<dbReference type="Pfam" id="PF03095">
    <property type="entry name" value="PTPA"/>
    <property type="match status" value="1"/>
</dbReference>
<feature type="compositionally biased region" description="Low complexity" evidence="15">
    <location>
        <begin position="423"/>
        <end position="433"/>
    </location>
</feature>
<comment type="catalytic activity">
    <reaction evidence="1">
        <text>[protein]-peptidylproline (omega=180) = [protein]-peptidylproline (omega=0)</text>
        <dbReference type="Rhea" id="RHEA:16237"/>
        <dbReference type="Rhea" id="RHEA-COMP:10747"/>
        <dbReference type="Rhea" id="RHEA-COMP:10748"/>
        <dbReference type="ChEBI" id="CHEBI:83833"/>
        <dbReference type="ChEBI" id="CHEBI:83834"/>
        <dbReference type="EC" id="5.2.1.8"/>
    </reaction>
</comment>
<comment type="caution">
    <text evidence="17">The sequence shown here is derived from an EMBL/GenBank/DDBJ whole genome shotgun (WGS) entry which is preliminary data.</text>
</comment>
<dbReference type="PROSITE" id="PS50082">
    <property type="entry name" value="WD_REPEATS_2"/>
    <property type="match status" value="2"/>
</dbReference>
<evidence type="ECO:0000256" key="10">
    <source>
        <dbReference type="ARBA" id="ARBA00023235"/>
    </source>
</evidence>
<evidence type="ECO:0000313" key="17">
    <source>
        <dbReference type="EMBL" id="KAJ6648704.1"/>
    </source>
</evidence>
<evidence type="ECO:0000256" key="14">
    <source>
        <dbReference type="PROSITE-ProRule" id="PRU00221"/>
    </source>
</evidence>
<organism evidence="17 18">
    <name type="scientific">Pseudolycoriella hygida</name>
    <dbReference type="NCBI Taxonomy" id="35572"/>
    <lineage>
        <taxon>Eukaryota</taxon>
        <taxon>Metazoa</taxon>
        <taxon>Ecdysozoa</taxon>
        <taxon>Arthropoda</taxon>
        <taxon>Hexapoda</taxon>
        <taxon>Insecta</taxon>
        <taxon>Pterygota</taxon>
        <taxon>Neoptera</taxon>
        <taxon>Endopterygota</taxon>
        <taxon>Diptera</taxon>
        <taxon>Nematocera</taxon>
        <taxon>Sciaroidea</taxon>
        <taxon>Sciaridae</taxon>
        <taxon>Pseudolycoriella</taxon>
    </lineage>
</organism>
<feature type="region of interest" description="Disordered" evidence="15">
    <location>
        <begin position="407"/>
        <end position="451"/>
    </location>
</feature>
<dbReference type="SMART" id="SM00239">
    <property type="entry name" value="C2"/>
    <property type="match status" value="1"/>
</dbReference>
<dbReference type="PROSITE" id="PS00678">
    <property type="entry name" value="WD_REPEATS_1"/>
    <property type="match status" value="1"/>
</dbReference>
<dbReference type="Gene3D" id="2.130.10.10">
    <property type="entry name" value="YVTN repeat-like/Quinoprotein amine dehydrogenase"/>
    <property type="match status" value="1"/>
</dbReference>
<dbReference type="PROSITE" id="PS50294">
    <property type="entry name" value="WD_REPEATS_REGION"/>
    <property type="match status" value="1"/>
</dbReference>
<protein>
    <recommendedName>
        <fullName evidence="12">Serine/threonine-protein phosphatase 2A activator</fullName>
        <ecNumber evidence="5">5.2.1.8</ecNumber>
    </recommendedName>
    <alternativeName>
        <fullName evidence="13">Phosphotyrosyl phosphatase activator</fullName>
    </alternativeName>
</protein>
<dbReference type="InterPro" id="IPR037218">
    <property type="entry name" value="PTPA_sf"/>
</dbReference>
<keyword evidence="7 14" id="KW-0853">WD repeat</keyword>
<dbReference type="InterPro" id="IPR019775">
    <property type="entry name" value="WD40_repeat_CS"/>
</dbReference>
<dbReference type="PANTHER" id="PTHR19861">
    <property type="entry name" value="WD40 REPEAT PROTEIN SWD2"/>
    <property type="match status" value="1"/>
</dbReference>
<dbReference type="AlphaFoldDB" id="A0A9Q0NE97"/>
<evidence type="ECO:0000256" key="12">
    <source>
        <dbReference type="ARBA" id="ARBA00044786"/>
    </source>
</evidence>